<dbReference type="InterPro" id="IPR051601">
    <property type="entry name" value="Serine_prot/Carboxylest_S33"/>
</dbReference>
<dbReference type="InterPro" id="IPR013595">
    <property type="entry name" value="Pept_S33_TAP-like_C"/>
</dbReference>
<evidence type="ECO:0000313" key="4">
    <source>
        <dbReference type="EMBL" id="KAK4209378.1"/>
    </source>
</evidence>
<reference evidence="4" key="2">
    <citation type="submission" date="2023-05" db="EMBL/GenBank/DDBJ databases">
        <authorList>
            <consortium name="Lawrence Berkeley National Laboratory"/>
            <person name="Steindorff A."/>
            <person name="Hensen N."/>
            <person name="Bonometti L."/>
            <person name="Westerberg I."/>
            <person name="Brannstrom I.O."/>
            <person name="Guillou S."/>
            <person name="Cros-Aarteil S."/>
            <person name="Calhoun S."/>
            <person name="Haridas S."/>
            <person name="Kuo A."/>
            <person name="Mondo S."/>
            <person name="Pangilinan J."/>
            <person name="Riley R."/>
            <person name="Labutti K."/>
            <person name="Andreopoulos B."/>
            <person name="Lipzen A."/>
            <person name="Chen C."/>
            <person name="Yanf M."/>
            <person name="Daum C."/>
            <person name="Ng V."/>
            <person name="Clum A."/>
            <person name="Ohm R."/>
            <person name="Martin F."/>
            <person name="Silar P."/>
            <person name="Natvig D."/>
            <person name="Lalanne C."/>
            <person name="Gautier V."/>
            <person name="Ament-Velasquez S.L."/>
            <person name="Kruys A."/>
            <person name="Hutchinson M.I."/>
            <person name="Powell A.J."/>
            <person name="Barry K."/>
            <person name="Miller A.N."/>
            <person name="Grigoriev I.V."/>
            <person name="Debuchy R."/>
            <person name="Gladieux P."/>
            <person name="Thoren M.H."/>
            <person name="Johannesson H."/>
        </authorList>
    </citation>
    <scope>NUCLEOTIDE SEQUENCE</scope>
    <source>
        <strain evidence="4">PSN293</strain>
    </source>
</reference>
<organism evidence="4 5">
    <name type="scientific">Rhypophila decipiens</name>
    <dbReference type="NCBI Taxonomy" id="261697"/>
    <lineage>
        <taxon>Eukaryota</taxon>
        <taxon>Fungi</taxon>
        <taxon>Dikarya</taxon>
        <taxon>Ascomycota</taxon>
        <taxon>Pezizomycotina</taxon>
        <taxon>Sordariomycetes</taxon>
        <taxon>Sordariomycetidae</taxon>
        <taxon>Sordariales</taxon>
        <taxon>Naviculisporaceae</taxon>
        <taxon>Rhypophila</taxon>
    </lineage>
</organism>
<protein>
    <submittedName>
        <fullName evidence="4">TAP-like protein-domain-containing protein</fullName>
    </submittedName>
</protein>
<evidence type="ECO:0000259" key="3">
    <source>
        <dbReference type="Pfam" id="PF08386"/>
    </source>
</evidence>
<evidence type="ECO:0000256" key="1">
    <source>
        <dbReference type="ARBA" id="ARBA00010088"/>
    </source>
</evidence>
<evidence type="ECO:0000256" key="2">
    <source>
        <dbReference type="ARBA" id="ARBA00022801"/>
    </source>
</evidence>
<dbReference type="PANTHER" id="PTHR43248">
    <property type="entry name" value="2-SUCCINYL-6-HYDROXY-2,4-CYCLOHEXADIENE-1-CARBOXYLATE SYNTHASE"/>
    <property type="match status" value="1"/>
</dbReference>
<dbReference type="AlphaFoldDB" id="A0AAN7B3B7"/>
<evidence type="ECO:0000313" key="5">
    <source>
        <dbReference type="Proteomes" id="UP001301769"/>
    </source>
</evidence>
<comment type="caution">
    <text evidence="4">The sequence shown here is derived from an EMBL/GenBank/DDBJ whole genome shotgun (WGS) entry which is preliminary data.</text>
</comment>
<sequence length="617" mass="68849">MLSVLGHKNHKTLCKAPGIGDIKQHNWAFAENYKYCRPGLGRPILNSECIQALANPIIARSKLHQFNGSRIKWERCDLKAEALGNLLILGQDRNYPIECATLPVPLDYTNPGSDEKVTLELLRSPARNSPSRGSILLNFGGPGASGVAHLVLHAPAIHRFTSGYHDLVVFKPRGTGKRMKFSCGLQTSDEIDKLDDSIVPDEWTVSWNTTKVLIEKGMKTLQTYYKECAENNRNSSIGEYVGTTFVARDMIQIVDALGEDGLLRYWGISYGSILGVTVAAMLPERIDRLICDGVVDVFNYYNRMPVDSNYYLGADEKYHVERKTTSRPQQVQLLADRIESLWHRLHNCPIKVRNDVITSRDVIRLRDNLISLKLDATPNVDDTAKQLHALLINENLAEVVLGRAQEETLKRLVKQLGLLDIEAYTAIVCGDITGVQARPEILNGVLPQAQVAMNNSQFWGYKKAINSALCKDWPFDSKEKFNTSFLLVDGGVQTRKPGLFIGNTYDILTPLLNAKNTSSYFAGSAVLEQMGFGHGISDASSKCTLQAVKGYIIEGKLPLNNTICKEYERNCETVKPVMLHPPVYQIHGFACSKMRPKMNLQASILKYHVQRTTKVNG</sequence>
<name>A0AAN7B3B7_9PEZI</name>
<feature type="domain" description="Peptidase S33 tripeptidyl aminopeptidase-like C-terminal" evidence="3">
    <location>
        <begin position="457"/>
        <end position="564"/>
    </location>
</feature>
<comment type="similarity">
    <text evidence="1">Belongs to the peptidase S33 family.</text>
</comment>
<gene>
    <name evidence="4" type="ORF">QBC37DRAFT_404395</name>
</gene>
<dbReference type="EMBL" id="MU858207">
    <property type="protein sequence ID" value="KAK4209378.1"/>
    <property type="molecule type" value="Genomic_DNA"/>
</dbReference>
<dbReference type="Pfam" id="PF08386">
    <property type="entry name" value="Abhydrolase_4"/>
    <property type="match status" value="1"/>
</dbReference>
<dbReference type="InterPro" id="IPR029058">
    <property type="entry name" value="AB_hydrolase_fold"/>
</dbReference>
<reference evidence="4" key="1">
    <citation type="journal article" date="2023" name="Mol. Phylogenet. Evol.">
        <title>Genome-scale phylogeny and comparative genomics of the fungal order Sordariales.</title>
        <authorList>
            <person name="Hensen N."/>
            <person name="Bonometti L."/>
            <person name="Westerberg I."/>
            <person name="Brannstrom I.O."/>
            <person name="Guillou S."/>
            <person name="Cros-Aarteil S."/>
            <person name="Calhoun S."/>
            <person name="Haridas S."/>
            <person name="Kuo A."/>
            <person name="Mondo S."/>
            <person name="Pangilinan J."/>
            <person name="Riley R."/>
            <person name="LaButti K."/>
            <person name="Andreopoulos B."/>
            <person name="Lipzen A."/>
            <person name="Chen C."/>
            <person name="Yan M."/>
            <person name="Daum C."/>
            <person name="Ng V."/>
            <person name="Clum A."/>
            <person name="Steindorff A."/>
            <person name="Ohm R.A."/>
            <person name="Martin F."/>
            <person name="Silar P."/>
            <person name="Natvig D.O."/>
            <person name="Lalanne C."/>
            <person name="Gautier V."/>
            <person name="Ament-Velasquez S.L."/>
            <person name="Kruys A."/>
            <person name="Hutchinson M.I."/>
            <person name="Powell A.J."/>
            <person name="Barry K."/>
            <person name="Miller A.N."/>
            <person name="Grigoriev I.V."/>
            <person name="Debuchy R."/>
            <person name="Gladieux P."/>
            <person name="Hiltunen Thoren M."/>
            <person name="Johannesson H."/>
        </authorList>
    </citation>
    <scope>NUCLEOTIDE SEQUENCE</scope>
    <source>
        <strain evidence="4">PSN293</strain>
    </source>
</reference>
<keyword evidence="5" id="KW-1185">Reference proteome</keyword>
<dbReference type="Gene3D" id="3.40.50.1820">
    <property type="entry name" value="alpha/beta hydrolase"/>
    <property type="match status" value="1"/>
</dbReference>
<dbReference type="GO" id="GO:0016787">
    <property type="term" value="F:hydrolase activity"/>
    <property type="evidence" value="ECO:0007669"/>
    <property type="project" value="UniProtKB-KW"/>
</dbReference>
<dbReference type="Proteomes" id="UP001301769">
    <property type="component" value="Unassembled WGS sequence"/>
</dbReference>
<proteinExistence type="inferred from homology"/>
<keyword evidence="2" id="KW-0378">Hydrolase</keyword>
<dbReference type="PANTHER" id="PTHR43248:SF25">
    <property type="entry name" value="AB HYDROLASE-1 DOMAIN-CONTAINING PROTEIN-RELATED"/>
    <property type="match status" value="1"/>
</dbReference>
<accession>A0AAN7B3B7</accession>
<dbReference type="SUPFAM" id="SSF53474">
    <property type="entry name" value="alpha/beta-Hydrolases"/>
    <property type="match status" value="1"/>
</dbReference>